<dbReference type="Proteomes" id="UP001500908">
    <property type="component" value="Unassembled WGS sequence"/>
</dbReference>
<evidence type="ECO:0000313" key="3">
    <source>
        <dbReference type="Proteomes" id="UP001500908"/>
    </source>
</evidence>
<dbReference type="EMBL" id="BAABDD010000042">
    <property type="protein sequence ID" value="GAA3764569.1"/>
    <property type="molecule type" value="Genomic_DNA"/>
</dbReference>
<organism evidence="2 3">
    <name type="scientific">Salinactinospora qingdaonensis</name>
    <dbReference type="NCBI Taxonomy" id="702744"/>
    <lineage>
        <taxon>Bacteria</taxon>
        <taxon>Bacillati</taxon>
        <taxon>Actinomycetota</taxon>
        <taxon>Actinomycetes</taxon>
        <taxon>Streptosporangiales</taxon>
        <taxon>Nocardiopsidaceae</taxon>
        <taxon>Salinactinospora</taxon>
    </lineage>
</organism>
<proteinExistence type="predicted"/>
<name>A0ABP7GFM4_9ACTN</name>
<dbReference type="Pfam" id="PF08940">
    <property type="entry name" value="DUF1918"/>
    <property type="match status" value="1"/>
</dbReference>
<accession>A0ABP7GFM4</accession>
<reference evidence="3" key="1">
    <citation type="journal article" date="2019" name="Int. J. Syst. Evol. Microbiol.">
        <title>The Global Catalogue of Microorganisms (GCM) 10K type strain sequencing project: providing services to taxonomists for standard genome sequencing and annotation.</title>
        <authorList>
            <consortium name="The Broad Institute Genomics Platform"/>
            <consortium name="The Broad Institute Genome Sequencing Center for Infectious Disease"/>
            <person name="Wu L."/>
            <person name="Ma J."/>
        </authorList>
    </citation>
    <scope>NUCLEOTIDE SEQUENCE [LARGE SCALE GENOMIC DNA]</scope>
    <source>
        <strain evidence="3">JCM 17137</strain>
    </source>
</reference>
<gene>
    <name evidence="2" type="ORF">GCM10022402_47230</name>
</gene>
<keyword evidence="3" id="KW-1185">Reference proteome</keyword>
<dbReference type="Gene3D" id="2.30.30.440">
    <property type="entry name" value="Domain of unknown function DUF1918"/>
    <property type="match status" value="1"/>
</dbReference>
<dbReference type="SUPFAM" id="SSF50118">
    <property type="entry name" value="Cell growth inhibitor/plasmid maintenance toxic component"/>
    <property type="match status" value="1"/>
</dbReference>
<evidence type="ECO:0000313" key="2">
    <source>
        <dbReference type="EMBL" id="GAA3764569.1"/>
    </source>
</evidence>
<protein>
    <recommendedName>
        <fullName evidence="1">DUF1918 domain-containing protein</fullName>
    </recommendedName>
</protein>
<evidence type="ECO:0000259" key="1">
    <source>
        <dbReference type="Pfam" id="PF08940"/>
    </source>
</evidence>
<feature type="domain" description="DUF1918" evidence="1">
    <location>
        <begin position="3"/>
        <end position="60"/>
    </location>
</feature>
<sequence length="70" mass="7842">MTMRARVGDRLVVEGPRDDVPRRTAVVTDVRGRDGAPPYQVRWVDEDRETLVFPGGDAHIERGPESPAEE</sequence>
<dbReference type="InterPro" id="IPR015035">
    <property type="entry name" value="DUF1918"/>
</dbReference>
<comment type="caution">
    <text evidence="2">The sequence shown here is derived from an EMBL/GenBank/DDBJ whole genome shotgun (WGS) entry which is preliminary data.</text>
</comment>